<sequence>MERTLLSELCTLCGKRDPTTYVRKSQWATPAGIDHDYNYLKSVERTIDGSSQDARSRGIGVEATSSKGAYKAWHPQSGLQKYLNRNQITVDRAPVGMSRQKSNQTRVTKSGKIMWTVEWVYASGVHDVQNDCPESSSVQELHSTLQAEKRNALKRRLAVERADLDRRGVKRKRADVQKDSWTDPVGRVPRKETEYMDSTKAKEEAKSSTETADSVGMQMKPMQTGEVAEPRQDIIASQAPDSVAEGVLSKHETADTGGNAEARPSDNPDQTTKPGELEAGASSDGSASPVRIITEKSETPLREGQVKFGDASDDGLAKASSQRNDLEHHHYLLKPATASKRIVIIPLQPQATLTEALKGQIVQEFPTIYVLPEAPNTLPANFMLEADYLHMVARSARFQVRPDTSNSAATAGIDMRKEDNSRNEDRELDAKSILDMLKRDIAR</sequence>
<protein>
    <submittedName>
        <fullName evidence="1">Box C/D snoRNA accumulation</fullName>
    </submittedName>
</protein>
<gene>
    <name evidence="1" type="primary">BCD1_2</name>
    <name evidence="1" type="ORF">LTR37_012144</name>
</gene>
<dbReference type="EMBL" id="JAUTXU010000110">
    <property type="protein sequence ID" value="KAK3707502.1"/>
    <property type="molecule type" value="Genomic_DNA"/>
</dbReference>
<keyword evidence="2" id="KW-1185">Reference proteome</keyword>
<name>A0ACC3N0K8_9PEZI</name>
<accession>A0ACC3N0K8</accession>
<proteinExistence type="predicted"/>
<comment type="caution">
    <text evidence="1">The sequence shown here is derived from an EMBL/GenBank/DDBJ whole genome shotgun (WGS) entry which is preliminary data.</text>
</comment>
<organism evidence="1 2">
    <name type="scientific">Vermiconidia calcicola</name>
    <dbReference type="NCBI Taxonomy" id="1690605"/>
    <lineage>
        <taxon>Eukaryota</taxon>
        <taxon>Fungi</taxon>
        <taxon>Dikarya</taxon>
        <taxon>Ascomycota</taxon>
        <taxon>Pezizomycotina</taxon>
        <taxon>Dothideomycetes</taxon>
        <taxon>Dothideomycetidae</taxon>
        <taxon>Mycosphaerellales</taxon>
        <taxon>Extremaceae</taxon>
        <taxon>Vermiconidia</taxon>
    </lineage>
</organism>
<reference evidence="1" key="1">
    <citation type="submission" date="2023-07" db="EMBL/GenBank/DDBJ databases">
        <title>Black Yeasts Isolated from many extreme environments.</title>
        <authorList>
            <person name="Coleine C."/>
            <person name="Stajich J.E."/>
            <person name="Selbmann L."/>
        </authorList>
    </citation>
    <scope>NUCLEOTIDE SEQUENCE</scope>
    <source>
        <strain evidence="1">CCFEE 5714</strain>
    </source>
</reference>
<evidence type="ECO:0000313" key="1">
    <source>
        <dbReference type="EMBL" id="KAK3707502.1"/>
    </source>
</evidence>
<dbReference type="Proteomes" id="UP001281147">
    <property type="component" value="Unassembled WGS sequence"/>
</dbReference>
<evidence type="ECO:0000313" key="2">
    <source>
        <dbReference type="Proteomes" id="UP001281147"/>
    </source>
</evidence>